<proteinExistence type="predicted"/>
<feature type="region of interest" description="Disordered" evidence="1">
    <location>
        <begin position="1"/>
        <end position="31"/>
    </location>
</feature>
<dbReference type="Proteomes" id="UP001183643">
    <property type="component" value="Unassembled WGS sequence"/>
</dbReference>
<keyword evidence="3" id="KW-1185">Reference proteome</keyword>
<reference evidence="2" key="1">
    <citation type="submission" date="2023-07" db="EMBL/GenBank/DDBJ databases">
        <title>Sequencing the genomes of 1000 actinobacteria strains.</title>
        <authorList>
            <person name="Klenk H.-P."/>
        </authorList>
    </citation>
    <scope>NUCLEOTIDE SEQUENCE</scope>
    <source>
        <strain evidence="2">DSM 44707</strain>
    </source>
</reference>
<evidence type="ECO:0000256" key="1">
    <source>
        <dbReference type="SAM" id="MobiDB-lite"/>
    </source>
</evidence>
<evidence type="ECO:0000313" key="2">
    <source>
        <dbReference type="EMBL" id="MDR7278065.1"/>
    </source>
</evidence>
<comment type="caution">
    <text evidence="2">The sequence shown here is derived from an EMBL/GenBank/DDBJ whole genome shotgun (WGS) entry which is preliminary data.</text>
</comment>
<accession>A0AAE3YSZ8</accession>
<gene>
    <name evidence="2" type="ORF">J2S41_004843</name>
</gene>
<evidence type="ECO:0000313" key="3">
    <source>
        <dbReference type="Proteomes" id="UP001183643"/>
    </source>
</evidence>
<protein>
    <submittedName>
        <fullName evidence="2">Uncharacterized protein</fullName>
    </submittedName>
</protein>
<sequence length="31" mass="3382">MFNVAHIPARHFPSTRGGVTGDAHPAPDLRR</sequence>
<organism evidence="2 3">
    <name type="scientific">Catenuloplanes atrovinosus</name>
    <dbReference type="NCBI Taxonomy" id="137266"/>
    <lineage>
        <taxon>Bacteria</taxon>
        <taxon>Bacillati</taxon>
        <taxon>Actinomycetota</taxon>
        <taxon>Actinomycetes</taxon>
        <taxon>Micromonosporales</taxon>
        <taxon>Micromonosporaceae</taxon>
        <taxon>Catenuloplanes</taxon>
    </lineage>
</organism>
<name>A0AAE3YSZ8_9ACTN</name>
<dbReference type="AlphaFoldDB" id="A0AAE3YSZ8"/>
<dbReference type="EMBL" id="JAVDYB010000001">
    <property type="protein sequence ID" value="MDR7278065.1"/>
    <property type="molecule type" value="Genomic_DNA"/>
</dbReference>